<accession>A0A8T5GEU7</accession>
<evidence type="ECO:0000313" key="2">
    <source>
        <dbReference type="EMBL" id="MBT4870479.1"/>
    </source>
</evidence>
<reference evidence="2" key="1">
    <citation type="journal article" date="2021" name="ISME J.">
        <title>Mercury methylation by metabolically versatile and cosmopolitan marine bacteria.</title>
        <authorList>
            <person name="Lin H."/>
            <person name="Ascher D.B."/>
            <person name="Myung Y."/>
            <person name="Lamborg C.H."/>
            <person name="Hallam S.J."/>
            <person name="Gionfriddo C.M."/>
            <person name="Holt K.E."/>
            <person name="Moreau J.W."/>
        </authorList>
    </citation>
    <scope>NUCLEOTIDE SEQUENCE</scope>
    <source>
        <strain evidence="2">SI075_bin30</strain>
    </source>
</reference>
<comment type="caution">
    <text evidence="2">The sequence shown here is derived from an EMBL/GenBank/DDBJ whole genome shotgun (WGS) entry which is preliminary data.</text>
</comment>
<dbReference type="PANTHER" id="PTHR11615">
    <property type="entry name" value="NITRATE, FORMATE, IRON DEHYDROGENASE"/>
    <property type="match status" value="1"/>
</dbReference>
<dbReference type="SUPFAM" id="SSF53920">
    <property type="entry name" value="Fe-only hydrogenase"/>
    <property type="match status" value="1"/>
</dbReference>
<dbReference type="InterPro" id="IPR050340">
    <property type="entry name" value="Cytosolic_Fe-S_CAF"/>
</dbReference>
<gene>
    <name evidence="2" type="ORF">HON47_02815</name>
</gene>
<proteinExistence type="predicted"/>
<organism evidence="2 3">
    <name type="scientific">Candidatus Iainarchaeum sp</name>
    <dbReference type="NCBI Taxonomy" id="3101447"/>
    <lineage>
        <taxon>Archaea</taxon>
        <taxon>Candidatus Iainarchaeota</taxon>
        <taxon>Candidatus Iainarchaeia</taxon>
        <taxon>Candidatus Iainarchaeales</taxon>
        <taxon>Candidatus Iainarchaeaceae</taxon>
        <taxon>Candidatus Iainarchaeum</taxon>
    </lineage>
</organism>
<dbReference type="EMBL" id="JABJNZ010000037">
    <property type="protein sequence ID" value="MBT4870479.1"/>
    <property type="molecule type" value="Genomic_DNA"/>
</dbReference>
<feature type="domain" description="Iron hydrogenase large subunit C-terminal" evidence="1">
    <location>
        <begin position="26"/>
        <end position="244"/>
    </location>
</feature>
<sequence>MSKFVEDKGYNEDQLKVLSLLKGDEEVCLMAAPSFVVDFDYDSFVPLMKGLGFEYTTELTFGAKIVNQEYHRYIHENKDNQEKFICSVCPACVELVKAKYPEMEKYLLPFDSPMSAMAKVIDKNWPNQKNVFLAPCFAKKREAKKYPNLIHATITFSELKDIVSKEKPTPLKGSHLFDRFYNDYTKIYPLAGGLSATLHSKDILTKEEMVAKDGVKNLQKLFDKHSDKKFYDILFCNGGCIGGPGVASNKPIFVKRKRILSYRKGAKTEKIGKRKGLDKYTEGLDFSTEF</sequence>
<evidence type="ECO:0000259" key="1">
    <source>
        <dbReference type="Pfam" id="PF02906"/>
    </source>
</evidence>
<dbReference type="InterPro" id="IPR004108">
    <property type="entry name" value="Fe_hydrogenase_lsu_C"/>
</dbReference>
<evidence type="ECO:0000313" key="3">
    <source>
        <dbReference type="Proteomes" id="UP000722459"/>
    </source>
</evidence>
<dbReference type="Proteomes" id="UP000722459">
    <property type="component" value="Unassembled WGS sequence"/>
</dbReference>
<dbReference type="Gene3D" id="3.40.950.10">
    <property type="entry name" value="Fe-only Hydrogenase (Larger Subunit), Chain L, domain 3"/>
    <property type="match status" value="1"/>
</dbReference>
<protein>
    <recommendedName>
        <fullName evidence="1">Iron hydrogenase large subunit C-terminal domain-containing protein</fullName>
    </recommendedName>
</protein>
<dbReference type="Pfam" id="PF02906">
    <property type="entry name" value="Fe_hyd_lg_C"/>
    <property type="match status" value="1"/>
</dbReference>
<name>A0A8T5GEU7_9ARCH</name>
<dbReference type="InterPro" id="IPR009016">
    <property type="entry name" value="Fe_hydrogenase"/>
</dbReference>
<dbReference type="AlphaFoldDB" id="A0A8T5GEU7"/>